<dbReference type="AlphaFoldDB" id="A0A840S7D2"/>
<accession>A0A840S7D2</accession>
<name>A0A840S7D2_9BURK</name>
<sequence length="69" mass="7660">MAPITQATVQPGFELRFDSLFQAGRALAFPCDAHGEVNLDGLSEHARENYLFARAVVGREFATPHVCRR</sequence>
<protein>
    <submittedName>
        <fullName evidence="1">Uncharacterized protein</fullName>
    </submittedName>
</protein>
<keyword evidence="2" id="KW-1185">Reference proteome</keyword>
<evidence type="ECO:0000313" key="1">
    <source>
        <dbReference type="EMBL" id="MBB5205418.1"/>
    </source>
</evidence>
<evidence type="ECO:0000313" key="2">
    <source>
        <dbReference type="Proteomes" id="UP000554837"/>
    </source>
</evidence>
<gene>
    <name evidence="1" type="ORF">HNQ51_002737</name>
</gene>
<dbReference type="RefSeq" id="WP_138856649.1">
    <property type="nucleotide sequence ID" value="NZ_CP040709.1"/>
</dbReference>
<dbReference type="Proteomes" id="UP000554837">
    <property type="component" value="Unassembled WGS sequence"/>
</dbReference>
<dbReference type="OrthoDB" id="8687530at2"/>
<comment type="caution">
    <text evidence="1">The sequence shown here is derived from an EMBL/GenBank/DDBJ whole genome shotgun (WGS) entry which is preliminary data.</text>
</comment>
<organism evidence="1 2">
    <name type="scientific">Inhella inkyongensis</name>
    <dbReference type="NCBI Taxonomy" id="392593"/>
    <lineage>
        <taxon>Bacteria</taxon>
        <taxon>Pseudomonadati</taxon>
        <taxon>Pseudomonadota</taxon>
        <taxon>Betaproteobacteria</taxon>
        <taxon>Burkholderiales</taxon>
        <taxon>Sphaerotilaceae</taxon>
        <taxon>Inhella</taxon>
    </lineage>
</organism>
<reference evidence="1 2" key="1">
    <citation type="submission" date="2020-08" db="EMBL/GenBank/DDBJ databases">
        <title>Genomic Encyclopedia of Type Strains, Phase IV (KMG-IV): sequencing the most valuable type-strain genomes for metagenomic binning, comparative biology and taxonomic classification.</title>
        <authorList>
            <person name="Goeker M."/>
        </authorList>
    </citation>
    <scope>NUCLEOTIDE SEQUENCE [LARGE SCALE GENOMIC DNA]</scope>
    <source>
        <strain evidence="1 2">DSM 23958</strain>
    </source>
</reference>
<proteinExistence type="predicted"/>
<dbReference type="EMBL" id="JACHHO010000004">
    <property type="protein sequence ID" value="MBB5205418.1"/>
    <property type="molecule type" value="Genomic_DNA"/>
</dbReference>